<dbReference type="Gene3D" id="3.40.50.10750">
    <property type="entry name" value="Isocitrate/Isopropylmalate dehydrogenase-like"/>
    <property type="match status" value="1"/>
</dbReference>
<protein>
    <recommendedName>
        <fullName evidence="5">Phosphate acetyltransferase</fullName>
        <ecNumber evidence="4">2.3.1.8</ecNumber>
    </recommendedName>
    <alternativeName>
        <fullName evidence="8">Phosphotransacetylase</fullName>
    </alternativeName>
</protein>
<dbReference type="InterPro" id="IPR012147">
    <property type="entry name" value="P_Ac_Bu_trans"/>
</dbReference>
<dbReference type="InterPro" id="IPR002505">
    <property type="entry name" value="PTA_PTB"/>
</dbReference>
<organism evidence="10 11">
    <name type="scientific">Calorimonas adulescens</name>
    <dbReference type="NCBI Taxonomy" id="2606906"/>
    <lineage>
        <taxon>Bacteria</taxon>
        <taxon>Bacillati</taxon>
        <taxon>Bacillota</taxon>
        <taxon>Clostridia</taxon>
        <taxon>Thermoanaerobacterales</taxon>
        <taxon>Thermoanaerobacteraceae</taxon>
        <taxon>Calorimonas</taxon>
    </lineage>
</organism>
<evidence type="ECO:0000256" key="2">
    <source>
        <dbReference type="ARBA" id="ARBA00004989"/>
    </source>
</evidence>
<proteinExistence type="inferred from homology"/>
<keyword evidence="7 10" id="KW-0012">Acyltransferase</keyword>
<comment type="pathway">
    <text evidence="2">Metabolic intermediate biosynthesis; acetyl-CoA biosynthesis; acetyl-CoA from acetate: step 2/2.</text>
</comment>
<dbReference type="PANTHER" id="PTHR43356">
    <property type="entry name" value="PHOSPHATE ACETYLTRANSFERASE"/>
    <property type="match status" value="1"/>
</dbReference>
<evidence type="ECO:0000256" key="3">
    <source>
        <dbReference type="ARBA" id="ARBA00005656"/>
    </source>
</evidence>
<keyword evidence="11" id="KW-1185">Reference proteome</keyword>
<dbReference type="InterPro" id="IPR004614">
    <property type="entry name" value="P_AcTrfase"/>
</dbReference>
<evidence type="ECO:0000256" key="8">
    <source>
        <dbReference type="ARBA" id="ARBA00031108"/>
    </source>
</evidence>
<evidence type="ECO:0000256" key="7">
    <source>
        <dbReference type="ARBA" id="ARBA00023315"/>
    </source>
</evidence>
<dbReference type="Proteomes" id="UP000322976">
    <property type="component" value="Unassembled WGS sequence"/>
</dbReference>
<dbReference type="GO" id="GO:0008959">
    <property type="term" value="F:phosphate acetyltransferase activity"/>
    <property type="evidence" value="ECO:0007669"/>
    <property type="project" value="UniProtKB-EC"/>
</dbReference>
<dbReference type="NCBIfam" id="NF007233">
    <property type="entry name" value="PRK09653.1"/>
    <property type="match status" value="1"/>
</dbReference>
<evidence type="ECO:0000256" key="4">
    <source>
        <dbReference type="ARBA" id="ARBA00012707"/>
    </source>
</evidence>
<dbReference type="NCBIfam" id="NF004167">
    <property type="entry name" value="PRK05632.1"/>
    <property type="match status" value="1"/>
</dbReference>
<dbReference type="PANTHER" id="PTHR43356:SF3">
    <property type="entry name" value="PHOSPHATE ACETYLTRANSFERASE"/>
    <property type="match status" value="1"/>
</dbReference>
<feature type="domain" description="Phosphate acetyl/butaryl transferase" evidence="9">
    <location>
        <begin position="3"/>
        <end position="326"/>
    </location>
</feature>
<dbReference type="AlphaFoldDB" id="A0A5D8QGV2"/>
<name>A0A5D8QGV2_9THEO</name>
<accession>A0A5D8QGV2</accession>
<reference evidence="10 11" key="1">
    <citation type="submission" date="2019-08" db="EMBL/GenBank/DDBJ databases">
        <title>Calorimonas adulescens gen. nov., sp. nov., an anaerobic thermophilic bacterium from Sakhalin hot spring.</title>
        <authorList>
            <person name="Khomyakova M.A."/>
            <person name="Merkel A.Y."/>
            <person name="Novikov A."/>
            <person name="Bonch-Osmolovskaya E.A."/>
            <person name="Slobodkin A.I."/>
        </authorList>
    </citation>
    <scope>NUCLEOTIDE SEQUENCE [LARGE SCALE GENOMIC DNA]</scope>
    <source>
        <strain evidence="10 11">A05MB</strain>
    </source>
</reference>
<dbReference type="PIRSF" id="PIRSF000428">
    <property type="entry name" value="P_Ac_trans"/>
    <property type="match status" value="1"/>
</dbReference>
<evidence type="ECO:0000256" key="5">
    <source>
        <dbReference type="ARBA" id="ARBA00021528"/>
    </source>
</evidence>
<comment type="similarity">
    <text evidence="3">Belongs to the phosphate acetyltransferase and butyryltransferase family.</text>
</comment>
<dbReference type="Gene3D" id="3.40.50.10950">
    <property type="match status" value="1"/>
</dbReference>
<evidence type="ECO:0000256" key="1">
    <source>
        <dbReference type="ARBA" id="ARBA00000705"/>
    </source>
</evidence>
<gene>
    <name evidence="10" type="ORF">FWJ32_00470</name>
</gene>
<dbReference type="InterPro" id="IPR050500">
    <property type="entry name" value="Phos_Acetyltrans/Butyryltrans"/>
</dbReference>
<dbReference type="Pfam" id="PF01515">
    <property type="entry name" value="PTA_PTB"/>
    <property type="match status" value="1"/>
</dbReference>
<dbReference type="InterPro" id="IPR042113">
    <property type="entry name" value="P_AcTrfase_dom1"/>
</dbReference>
<comment type="catalytic activity">
    <reaction evidence="1">
        <text>acetyl-CoA + phosphate = acetyl phosphate + CoA</text>
        <dbReference type="Rhea" id="RHEA:19521"/>
        <dbReference type="ChEBI" id="CHEBI:22191"/>
        <dbReference type="ChEBI" id="CHEBI:43474"/>
        <dbReference type="ChEBI" id="CHEBI:57287"/>
        <dbReference type="ChEBI" id="CHEBI:57288"/>
        <dbReference type="EC" id="2.3.1.8"/>
    </reaction>
</comment>
<evidence type="ECO:0000259" key="9">
    <source>
        <dbReference type="Pfam" id="PF01515"/>
    </source>
</evidence>
<dbReference type="InterPro" id="IPR042112">
    <property type="entry name" value="P_AcTrfase_dom2"/>
</dbReference>
<dbReference type="SUPFAM" id="SSF53659">
    <property type="entry name" value="Isocitrate/Isopropylmalate dehydrogenase-like"/>
    <property type="match status" value="1"/>
</dbReference>
<evidence type="ECO:0000256" key="6">
    <source>
        <dbReference type="ARBA" id="ARBA00022679"/>
    </source>
</evidence>
<dbReference type="EMBL" id="VTPS01000001">
    <property type="protein sequence ID" value="TZE83394.1"/>
    <property type="molecule type" value="Genomic_DNA"/>
</dbReference>
<evidence type="ECO:0000313" key="10">
    <source>
        <dbReference type="EMBL" id="TZE83394.1"/>
    </source>
</evidence>
<evidence type="ECO:0000313" key="11">
    <source>
        <dbReference type="Proteomes" id="UP000322976"/>
    </source>
</evidence>
<dbReference type="EC" id="2.3.1.8" evidence="4"/>
<dbReference type="NCBIfam" id="TIGR00651">
    <property type="entry name" value="pta"/>
    <property type="match status" value="1"/>
</dbReference>
<keyword evidence="6 10" id="KW-0808">Transferase</keyword>
<comment type="caution">
    <text evidence="10">The sequence shown here is derived from an EMBL/GenBank/DDBJ whole genome shotgun (WGS) entry which is preliminary data.</text>
</comment>
<dbReference type="RefSeq" id="WP_149544012.1">
    <property type="nucleotide sequence ID" value="NZ_VTPS01000001.1"/>
</dbReference>
<sequence>MEILKGIIEKAKSDRRKIVLAEGTEPRTVKAAEMIIKDGIAEIILLGNKDEIKSKAKELNADIEGAEIIDPISSPLFESYAKRYYELRKNKGVDLNKAYEIIKNPLYFGCMMVQNDDADGMVAGAINTTADLLRAAFQIIKTAPNISIVSSAFIMIVPDCGYGSDGVFLFADCAINPNPNAEELASIAVASAKTASTLLGIEPRVAMLSFSTKGSAQHELVDKVVNATRIAKEMAPEILIDGELQADAAMVPSVASLKSPGSKVAGSANVLIFPDLQSGNIGYKLVQRLAKAQAIGPISQGLNKPINDLSRGCSTEDIYNVVAITAVQAQANK</sequence>